<organism evidence="1 2">
    <name type="scientific">Bradyrhizobium diversitatis</name>
    <dbReference type="NCBI Taxonomy" id="2755406"/>
    <lineage>
        <taxon>Bacteria</taxon>
        <taxon>Pseudomonadati</taxon>
        <taxon>Pseudomonadota</taxon>
        <taxon>Alphaproteobacteria</taxon>
        <taxon>Hyphomicrobiales</taxon>
        <taxon>Nitrobacteraceae</taxon>
        <taxon>Bradyrhizobium</taxon>
    </lineage>
</organism>
<name>A0ABS0P0E0_9BRAD</name>
<accession>A0ABS0P0E0</accession>
<sequence length="78" mass="8408">MSLASTIVGNGKLQSDAEILVEALEETKRLLASAGVAGATCRSEQHELLNMIEFVIYDPAVARAAERLKLRARLKAVV</sequence>
<evidence type="ECO:0000313" key="2">
    <source>
        <dbReference type="Proteomes" id="UP001194539"/>
    </source>
</evidence>
<reference evidence="1 2" key="1">
    <citation type="submission" date="2020-07" db="EMBL/GenBank/DDBJ databases">
        <title>Bradyrhizobium diversity isolated from nodules of indigenous legumes of Western Australia.</title>
        <authorList>
            <person name="Klepa M.S."/>
        </authorList>
    </citation>
    <scope>NUCLEOTIDE SEQUENCE [LARGE SCALE GENOMIC DNA]</scope>
    <source>
        <strain evidence="1 2">CNPSo 4019</strain>
    </source>
</reference>
<dbReference type="EMBL" id="JACEGD010000009">
    <property type="protein sequence ID" value="MBH5386733.1"/>
    <property type="molecule type" value="Genomic_DNA"/>
</dbReference>
<evidence type="ECO:0000313" key="1">
    <source>
        <dbReference type="EMBL" id="MBH5386733.1"/>
    </source>
</evidence>
<gene>
    <name evidence="1" type="ORF">H1B27_10630</name>
</gene>
<comment type="caution">
    <text evidence="1">The sequence shown here is derived from an EMBL/GenBank/DDBJ whole genome shotgun (WGS) entry which is preliminary data.</text>
</comment>
<protein>
    <submittedName>
        <fullName evidence="1">Uncharacterized protein</fullName>
    </submittedName>
</protein>
<dbReference type="RefSeq" id="WP_061879198.1">
    <property type="nucleotide sequence ID" value="NZ_JACEGD010000009.1"/>
</dbReference>
<proteinExistence type="predicted"/>
<dbReference type="Proteomes" id="UP001194539">
    <property type="component" value="Unassembled WGS sequence"/>
</dbReference>
<keyword evidence="2" id="KW-1185">Reference proteome</keyword>